<organism evidence="2 3">
    <name type="scientific">Dongia rigui</name>
    <dbReference type="NCBI Taxonomy" id="940149"/>
    <lineage>
        <taxon>Bacteria</taxon>
        <taxon>Pseudomonadati</taxon>
        <taxon>Pseudomonadota</taxon>
        <taxon>Alphaproteobacteria</taxon>
        <taxon>Rhodospirillales</taxon>
        <taxon>Dongiaceae</taxon>
        <taxon>Dongia</taxon>
    </lineage>
</organism>
<evidence type="ECO:0000256" key="1">
    <source>
        <dbReference type="SAM" id="MobiDB-lite"/>
    </source>
</evidence>
<feature type="region of interest" description="Disordered" evidence="1">
    <location>
        <begin position="157"/>
        <end position="185"/>
    </location>
</feature>
<proteinExistence type="predicted"/>
<dbReference type="InterPro" id="IPR003772">
    <property type="entry name" value="YceD"/>
</dbReference>
<gene>
    <name evidence="2" type="ORF">SMD31_14215</name>
</gene>
<protein>
    <submittedName>
        <fullName evidence="2">DUF177 domain-containing protein</fullName>
    </submittedName>
</protein>
<dbReference type="Proteomes" id="UP001271769">
    <property type="component" value="Unassembled WGS sequence"/>
</dbReference>
<dbReference type="Pfam" id="PF02620">
    <property type="entry name" value="YceD"/>
    <property type="match status" value="1"/>
</dbReference>
<keyword evidence="3" id="KW-1185">Reference proteome</keyword>
<name>A0ABU5E2H5_9PROT</name>
<evidence type="ECO:0000313" key="3">
    <source>
        <dbReference type="Proteomes" id="UP001271769"/>
    </source>
</evidence>
<sequence>MSEHSADISVFSRQIEAASVSPRATERQLEAGPAERTALAEVLELQAIDRLVATLHLRRLASGLVEVTGDLESEVVQTCVITLEPVPAQIREHFRLTFGDAEPEPALSEIDIHFDDSDPPEPIVDGKIDLGALVAEQLSLALDPYPRKEGAVVPEEFAPSPAEIHQLEAPAATRKPFAGLDKLKK</sequence>
<accession>A0ABU5E2H5</accession>
<reference evidence="2 3" key="1">
    <citation type="journal article" date="2013" name="Antonie Van Leeuwenhoek">
        <title>Dongia rigui sp. nov., isolated from freshwater of a large wetland in Korea.</title>
        <authorList>
            <person name="Baik K.S."/>
            <person name="Hwang Y.M."/>
            <person name="Choi J.S."/>
            <person name="Kwon J."/>
            <person name="Seong C.N."/>
        </authorList>
    </citation>
    <scope>NUCLEOTIDE SEQUENCE [LARGE SCALE GENOMIC DNA]</scope>
    <source>
        <strain evidence="2 3">04SU4-P</strain>
    </source>
</reference>
<evidence type="ECO:0000313" key="2">
    <source>
        <dbReference type="EMBL" id="MDY0873093.1"/>
    </source>
</evidence>
<dbReference type="EMBL" id="JAXCLX010000002">
    <property type="protein sequence ID" value="MDY0873093.1"/>
    <property type="molecule type" value="Genomic_DNA"/>
</dbReference>
<dbReference type="RefSeq" id="WP_320501558.1">
    <property type="nucleotide sequence ID" value="NZ_JAXCLX010000002.1"/>
</dbReference>
<comment type="caution">
    <text evidence="2">The sequence shown here is derived from an EMBL/GenBank/DDBJ whole genome shotgun (WGS) entry which is preliminary data.</text>
</comment>